<name>A0A2N5ZKQ0_MUIH1</name>
<comment type="caution">
    <text evidence="1">The sequence shown here is derived from an EMBL/GenBank/DDBJ whole genome shotgun (WGS) entry which is preliminary data.</text>
</comment>
<reference evidence="1 2" key="1">
    <citation type="submission" date="2017-11" db="EMBL/GenBank/DDBJ databases">
        <title>Genome-resolved metagenomics identifies genetic mobility, metabolic interactions, and unexpected diversity in perchlorate-reducing communities.</title>
        <authorList>
            <person name="Barnum T.P."/>
            <person name="Figueroa I.A."/>
            <person name="Carlstrom C.I."/>
            <person name="Lucas L.N."/>
            <person name="Engelbrektson A.L."/>
            <person name="Coates J.D."/>
        </authorList>
    </citation>
    <scope>NUCLEOTIDE SEQUENCE [LARGE SCALE GENOMIC DNA]</scope>
    <source>
        <strain evidence="1">BM706</strain>
    </source>
</reference>
<sequence length="253" mass="30204">MISFIRILKDSDNHERVKPDFSEEIRIFPYSKEFSIKRKGSIKEIRVKGHPGFVRLFDIASLVSEKKILLYLSERNKKNLLEIKKVSKELFKDEKLFCLSFSTNEIPRLIYKKKYGALTCLWESNDFNKIDQIPFFNRECFALSKRVFFKLGGFSTRFFHKYYHDVDISIRARKKGYKLILLNQKNISRINDDTKIFDPFYKESNRVALNMRHLKRRDKIRNLAFTLKETPCLIKQKRFLEVTGRFHGLVKNA</sequence>
<evidence type="ECO:0000313" key="2">
    <source>
        <dbReference type="Proteomes" id="UP000234857"/>
    </source>
</evidence>
<accession>A0A2N5ZKQ0</accession>
<dbReference type="Proteomes" id="UP000234857">
    <property type="component" value="Unassembled WGS sequence"/>
</dbReference>
<gene>
    <name evidence="1" type="ORF">C0601_02475</name>
</gene>
<dbReference type="InterPro" id="IPR029044">
    <property type="entry name" value="Nucleotide-diphossugar_trans"/>
</dbReference>
<dbReference type="SUPFAM" id="SSF53448">
    <property type="entry name" value="Nucleotide-diphospho-sugar transferases"/>
    <property type="match status" value="1"/>
</dbReference>
<organism evidence="1 2">
    <name type="scientific">Muiribacterium halophilum</name>
    <dbReference type="NCBI Taxonomy" id="2053465"/>
    <lineage>
        <taxon>Bacteria</taxon>
        <taxon>Candidatus Muiribacteriota</taxon>
        <taxon>Candidatus Muiribacteriia</taxon>
        <taxon>Candidatus Muiribacteriales</taxon>
        <taxon>Candidatus Muiribacteriaceae</taxon>
        <taxon>Candidatus Muiribacterium</taxon>
    </lineage>
</organism>
<dbReference type="EMBL" id="PKTG01000038">
    <property type="protein sequence ID" value="PLX19204.1"/>
    <property type="molecule type" value="Genomic_DNA"/>
</dbReference>
<protein>
    <submittedName>
        <fullName evidence="1">Uncharacterized protein</fullName>
    </submittedName>
</protein>
<proteinExistence type="predicted"/>
<dbReference type="Gene3D" id="3.90.550.10">
    <property type="entry name" value="Spore Coat Polysaccharide Biosynthesis Protein SpsA, Chain A"/>
    <property type="match status" value="1"/>
</dbReference>
<evidence type="ECO:0000313" key="1">
    <source>
        <dbReference type="EMBL" id="PLX19204.1"/>
    </source>
</evidence>
<dbReference type="AlphaFoldDB" id="A0A2N5ZKQ0"/>